<protein>
    <submittedName>
        <fullName evidence="2">M23 family metallopeptidase</fullName>
    </submittedName>
</protein>
<feature type="signal peptide" evidence="1">
    <location>
        <begin position="1"/>
        <end position="26"/>
    </location>
</feature>
<dbReference type="SUPFAM" id="SSF51261">
    <property type="entry name" value="Duplicated hybrid motif"/>
    <property type="match status" value="1"/>
</dbReference>
<dbReference type="AlphaFoldDB" id="A0A538U9U3"/>
<dbReference type="Proteomes" id="UP000319771">
    <property type="component" value="Unassembled WGS sequence"/>
</dbReference>
<dbReference type="InterPro" id="IPR011055">
    <property type="entry name" value="Dup_hybrid_motif"/>
</dbReference>
<feature type="non-terminal residue" evidence="2">
    <location>
        <position position="616"/>
    </location>
</feature>
<comment type="caution">
    <text evidence="2">The sequence shown here is derived from an EMBL/GenBank/DDBJ whole genome shotgun (WGS) entry which is preliminary data.</text>
</comment>
<organism evidence="2 3">
    <name type="scientific">Eiseniibacteriota bacterium</name>
    <dbReference type="NCBI Taxonomy" id="2212470"/>
    <lineage>
        <taxon>Bacteria</taxon>
        <taxon>Candidatus Eiseniibacteriota</taxon>
    </lineage>
</organism>
<proteinExistence type="predicted"/>
<accession>A0A538U9U3</accession>
<reference evidence="2 3" key="1">
    <citation type="journal article" date="2019" name="Nat. Microbiol.">
        <title>Mediterranean grassland soil C-N compound turnover is dependent on rainfall and depth, and is mediated by genomically divergent microorganisms.</title>
        <authorList>
            <person name="Diamond S."/>
            <person name="Andeer P.F."/>
            <person name="Li Z."/>
            <person name="Crits-Christoph A."/>
            <person name="Burstein D."/>
            <person name="Anantharaman K."/>
            <person name="Lane K.R."/>
            <person name="Thomas B.C."/>
            <person name="Pan C."/>
            <person name="Northen T.R."/>
            <person name="Banfield J.F."/>
        </authorList>
    </citation>
    <scope>NUCLEOTIDE SEQUENCE [LARGE SCALE GENOMIC DNA]</scope>
    <source>
        <strain evidence="2">WS_11</strain>
    </source>
</reference>
<dbReference type="CDD" id="cd12797">
    <property type="entry name" value="M23_peptidase"/>
    <property type="match status" value="1"/>
</dbReference>
<gene>
    <name evidence="2" type="ORF">E6K81_06915</name>
</gene>
<keyword evidence="1" id="KW-0732">Signal</keyword>
<name>A0A538U9U3_UNCEI</name>
<evidence type="ECO:0000256" key="1">
    <source>
        <dbReference type="SAM" id="SignalP"/>
    </source>
</evidence>
<feature type="chain" id="PRO_5022215426" evidence="1">
    <location>
        <begin position="27"/>
        <end position="616"/>
    </location>
</feature>
<evidence type="ECO:0000313" key="2">
    <source>
        <dbReference type="EMBL" id="TMQ72617.1"/>
    </source>
</evidence>
<evidence type="ECO:0000313" key="3">
    <source>
        <dbReference type="Proteomes" id="UP000319771"/>
    </source>
</evidence>
<dbReference type="Gene3D" id="2.70.70.10">
    <property type="entry name" value="Glucose Permease (Domain IIA)"/>
    <property type="match status" value="1"/>
</dbReference>
<dbReference type="GO" id="GO:0004222">
    <property type="term" value="F:metalloendopeptidase activity"/>
    <property type="evidence" value="ECO:0007669"/>
    <property type="project" value="TreeGrafter"/>
</dbReference>
<dbReference type="PANTHER" id="PTHR21666">
    <property type="entry name" value="PEPTIDASE-RELATED"/>
    <property type="match status" value="1"/>
</dbReference>
<dbReference type="EMBL" id="VBPB01000101">
    <property type="protein sequence ID" value="TMQ72617.1"/>
    <property type="molecule type" value="Genomic_DNA"/>
</dbReference>
<sequence>MSGAKRAGAAAVAVLAAMLGAPPAGRAAWAAAAAPPNAAASASFDTPLGRPPLDPPLVLNGGFGEYRSNHFHAGLDLGTGGQVGRVVHAPLAGWIERVRASGVGYGRSLYLHANDGRLLVFGHLDAYAEPIAGFVDSVQRATGQYEQDLWPERGRLRVALGERIAWTGESGAGGPHLHIEIRRGDMAYHPMRAGLTVPDTEAPTLADLTLEPLDDSSYVERSAAPVTVRLGVRPETLMVQGRVRAVVGARDGVWRGVDRMIPWSTSLEFAGERIECRFDSVSWATDMVESDYVYDWGRVVGHEGLVMWAPPGFRPRVLKTGVPEDREAGTLVVRRGDPPRPLRLVARDVAGHACERTVVLRSPGPAEWGPDSTAVAAGTKPAAERHVEFAALPGGAMRVELIGAPAGSRDVCVWLDTGPPGRGRRASLRGGRWAVLRGRDGAGRAWEHGFSLAATHWAGGARVEPKGSLGLSSALFEATSIIIQRGEAGPAQGAQARELVAEPTATQEILPATVPLRSPVHVRFPAPRERAGNVGIYRRDGEEWGFVSRSRDSSGTTPEFIAESRRPGEFAVFADTLAPRVTPLRAPRRAVAGPYSRWALLARVAEAGAGVDARAS</sequence>
<dbReference type="PANTHER" id="PTHR21666:SF285">
    <property type="entry name" value="M23 FAMILY METALLOPEPTIDASE"/>
    <property type="match status" value="1"/>
</dbReference>
<dbReference type="InterPro" id="IPR050570">
    <property type="entry name" value="Cell_wall_metabolism_enzyme"/>
</dbReference>